<dbReference type="SUPFAM" id="SSF52833">
    <property type="entry name" value="Thioredoxin-like"/>
    <property type="match status" value="1"/>
</dbReference>
<evidence type="ECO:0000313" key="4">
    <source>
        <dbReference type="Proteomes" id="UP001362999"/>
    </source>
</evidence>
<dbReference type="InterPro" id="IPR036249">
    <property type="entry name" value="Thioredoxin-like_sf"/>
</dbReference>
<dbReference type="Pfam" id="PF13409">
    <property type="entry name" value="GST_N_2"/>
    <property type="match status" value="1"/>
</dbReference>
<name>A0AAW0CGM0_9AGAR</name>
<dbReference type="EMBL" id="JAWWNJ010000017">
    <property type="protein sequence ID" value="KAK7038182.1"/>
    <property type="molecule type" value="Genomic_DNA"/>
</dbReference>
<dbReference type="PANTHER" id="PTHR43968">
    <property type="match status" value="1"/>
</dbReference>
<feature type="domain" description="GST N-terminal" evidence="1">
    <location>
        <begin position="3"/>
        <end position="96"/>
    </location>
</feature>
<comment type="caution">
    <text evidence="3">The sequence shown here is derived from an EMBL/GenBank/DDBJ whole genome shotgun (WGS) entry which is preliminary data.</text>
</comment>
<dbReference type="SUPFAM" id="SSF47616">
    <property type="entry name" value="GST C-terminal domain-like"/>
    <property type="match status" value="1"/>
</dbReference>
<dbReference type="SFLD" id="SFLDG00358">
    <property type="entry name" value="Main_(cytGST)"/>
    <property type="match status" value="1"/>
</dbReference>
<keyword evidence="4" id="KW-1185">Reference proteome</keyword>
<accession>A0AAW0CGM0</accession>
<feature type="domain" description="GST C-terminal" evidence="2">
    <location>
        <begin position="101"/>
        <end position="239"/>
    </location>
</feature>
<dbReference type="PROSITE" id="PS50405">
    <property type="entry name" value="GST_CTER"/>
    <property type="match status" value="1"/>
</dbReference>
<dbReference type="GO" id="GO:0004180">
    <property type="term" value="F:carboxypeptidase activity"/>
    <property type="evidence" value="ECO:0007669"/>
    <property type="project" value="UniProtKB-KW"/>
</dbReference>
<dbReference type="Gene3D" id="1.20.1050.10">
    <property type="match status" value="1"/>
</dbReference>
<dbReference type="SFLD" id="SFLDS00019">
    <property type="entry name" value="Glutathione_Transferase_(cytos"/>
    <property type="match status" value="1"/>
</dbReference>
<dbReference type="InterPro" id="IPR010987">
    <property type="entry name" value="Glutathione-S-Trfase_C-like"/>
</dbReference>
<dbReference type="InterPro" id="IPR036282">
    <property type="entry name" value="Glutathione-S-Trfase_C_sf"/>
</dbReference>
<dbReference type="Gene3D" id="3.40.30.10">
    <property type="entry name" value="Glutaredoxin"/>
    <property type="match status" value="1"/>
</dbReference>
<dbReference type="InterPro" id="IPR004045">
    <property type="entry name" value="Glutathione_S-Trfase_N"/>
</dbReference>
<organism evidence="3 4">
    <name type="scientific">Favolaschia claudopus</name>
    <dbReference type="NCBI Taxonomy" id="2862362"/>
    <lineage>
        <taxon>Eukaryota</taxon>
        <taxon>Fungi</taxon>
        <taxon>Dikarya</taxon>
        <taxon>Basidiomycota</taxon>
        <taxon>Agaricomycotina</taxon>
        <taxon>Agaricomycetes</taxon>
        <taxon>Agaricomycetidae</taxon>
        <taxon>Agaricales</taxon>
        <taxon>Marasmiineae</taxon>
        <taxon>Mycenaceae</taxon>
        <taxon>Favolaschia</taxon>
    </lineage>
</organism>
<gene>
    <name evidence="3" type="ORF">R3P38DRAFT_539412</name>
</gene>
<evidence type="ECO:0000259" key="1">
    <source>
        <dbReference type="PROSITE" id="PS50404"/>
    </source>
</evidence>
<dbReference type="AlphaFoldDB" id="A0AAW0CGM0"/>
<proteinExistence type="predicted"/>
<keyword evidence="3" id="KW-0121">Carboxypeptidase</keyword>
<dbReference type="PROSITE" id="PS50404">
    <property type="entry name" value="GST_NTER"/>
    <property type="match status" value="1"/>
</dbReference>
<evidence type="ECO:0000259" key="2">
    <source>
        <dbReference type="PROSITE" id="PS50405"/>
    </source>
</evidence>
<protein>
    <submittedName>
        <fullName evidence="3">Serine carboxypeptidase</fullName>
    </submittedName>
</protein>
<evidence type="ECO:0000313" key="3">
    <source>
        <dbReference type="EMBL" id="KAK7038182.1"/>
    </source>
</evidence>
<dbReference type="PANTHER" id="PTHR43968:SF6">
    <property type="entry name" value="GLUTATHIONE S-TRANSFERASE OMEGA"/>
    <property type="match status" value="1"/>
</dbReference>
<sequence>MAQQITLYLAQICPAAHRVEIVLAEANVTNHTRYEIEIGPNKPKWFTEKVNPAGLVPAITYGGPKVSPNQPSPDSIKIGESLIISEFIADLYPACNLIPSDPVHRAKMRQFMDAVMTKYVAAYAGVLIHGKPFEELYTALEWLQNMLPSAENTAGFAVGSGEEFTLADVAVATLFARMLIWMKMDLGAFEEGEGRKAYAYLHDSGKFVRLLKQFEAVKARESWKKTYDEDMITEAYKIQLAAFRAGAA</sequence>
<dbReference type="InterPro" id="IPR050983">
    <property type="entry name" value="GST_Omega/HSP26"/>
</dbReference>
<reference evidence="3 4" key="1">
    <citation type="journal article" date="2024" name="J Genomics">
        <title>Draft genome sequencing and assembly of Favolaschia claudopus CIRM-BRFM 2984 isolated from oak limbs.</title>
        <authorList>
            <person name="Navarro D."/>
            <person name="Drula E."/>
            <person name="Chaduli D."/>
            <person name="Cazenave R."/>
            <person name="Ahrendt S."/>
            <person name="Wang J."/>
            <person name="Lipzen A."/>
            <person name="Daum C."/>
            <person name="Barry K."/>
            <person name="Grigoriev I.V."/>
            <person name="Favel A."/>
            <person name="Rosso M.N."/>
            <person name="Martin F."/>
        </authorList>
    </citation>
    <scope>NUCLEOTIDE SEQUENCE [LARGE SCALE GENOMIC DNA]</scope>
    <source>
        <strain evidence="3 4">CIRM-BRFM 2984</strain>
    </source>
</reference>
<keyword evidence="3" id="KW-0378">Hydrolase</keyword>
<dbReference type="InterPro" id="IPR040079">
    <property type="entry name" value="Glutathione_S-Trfase"/>
</dbReference>
<dbReference type="GO" id="GO:0005737">
    <property type="term" value="C:cytoplasm"/>
    <property type="evidence" value="ECO:0007669"/>
    <property type="project" value="TreeGrafter"/>
</dbReference>
<keyword evidence="3" id="KW-0645">Protease</keyword>
<dbReference type="Proteomes" id="UP001362999">
    <property type="component" value="Unassembled WGS sequence"/>
</dbReference>